<dbReference type="InterPro" id="IPR051135">
    <property type="entry name" value="Gal/GlcNAc/GalNAc_ST"/>
</dbReference>
<dbReference type="GO" id="GO:0001517">
    <property type="term" value="F:N-acetylglucosamine 6-O-sulfotransferase activity"/>
    <property type="evidence" value="ECO:0007669"/>
    <property type="project" value="TreeGrafter"/>
</dbReference>
<feature type="transmembrane region" description="Helical" evidence="1">
    <location>
        <begin position="12"/>
        <end position="31"/>
    </location>
</feature>
<dbReference type="Pfam" id="PF00685">
    <property type="entry name" value="Sulfotransfer_1"/>
    <property type="match status" value="1"/>
</dbReference>
<dbReference type="OrthoDB" id="6138663at2759"/>
<dbReference type="InterPro" id="IPR000863">
    <property type="entry name" value="Sulfotransferase_dom"/>
</dbReference>
<dbReference type="GO" id="GO:0006044">
    <property type="term" value="P:N-acetylglucosamine metabolic process"/>
    <property type="evidence" value="ECO:0007669"/>
    <property type="project" value="TreeGrafter"/>
</dbReference>
<evidence type="ECO:0000313" key="3">
    <source>
        <dbReference type="EMBL" id="KAJ8041258.1"/>
    </source>
</evidence>
<keyword evidence="1" id="KW-1133">Transmembrane helix</keyword>
<dbReference type="GO" id="GO:0006790">
    <property type="term" value="P:sulfur compound metabolic process"/>
    <property type="evidence" value="ECO:0007669"/>
    <property type="project" value="TreeGrafter"/>
</dbReference>
<gene>
    <name evidence="3" type="ORF">HOLleu_12023</name>
</gene>
<dbReference type="PANTHER" id="PTHR10704">
    <property type="entry name" value="CARBOHYDRATE SULFOTRANSFERASE"/>
    <property type="match status" value="1"/>
</dbReference>
<sequence>MKITRRKWRYQLCAGFLIMCILFTFSLLLPVDTIHHSILSQYVSSKVTRSLFPRFEANAVYHLLNHSKPFIDFPGTIPPVLDESGYFVGKVIIDPVEFGEDQARENPEILTGKNGMRNKSTKRAMRAKSAEDLIDIIDSKISQIPLLVDALPAPGPDDLNLADDFLQIHQALKPPPKKETPVQVLIVTNRRSGSSFMGQILNQNPKVFFNFEPLKLLEKKPGVYANQSAFLNLLLKCKFKQMPFMMEFYNKERLHRCGSLALTSPPLCTLGTPVNSSNVRQCDKLHPSFTASVCARYTHVAAKLIRVYNISSLQDLLMAENLNVKILHLVRDPRGILLSRSKAEKRNLEVGESLDQEAGYLCRRMKSNVDLGNSHPQWLNDHYKRVRYEDVAYEPERWAKEIYKFAGLGSVPPEVLLWIRTNTQGRLRSMDSYSTSRNSKETAEAWRYNITLPVAERISHICKDVMSQLNYKQVDNLKMLHDMTQSLVK</sequence>
<feature type="domain" description="Sulfotransferase" evidence="2">
    <location>
        <begin position="183"/>
        <end position="469"/>
    </location>
</feature>
<dbReference type="AlphaFoldDB" id="A0A9Q1CAN4"/>
<accession>A0A9Q1CAN4</accession>
<dbReference type="Proteomes" id="UP001152320">
    <property type="component" value="Chromosome 5"/>
</dbReference>
<name>A0A9Q1CAN4_HOLLE</name>
<reference evidence="3" key="1">
    <citation type="submission" date="2021-10" db="EMBL/GenBank/DDBJ databases">
        <title>Tropical sea cucumber genome reveals ecological adaptation and Cuvierian tubules defense mechanism.</title>
        <authorList>
            <person name="Chen T."/>
        </authorList>
    </citation>
    <scope>NUCLEOTIDE SEQUENCE</scope>
    <source>
        <strain evidence="3">Nanhai2018</strain>
        <tissue evidence="3">Muscle</tissue>
    </source>
</reference>
<evidence type="ECO:0000259" key="2">
    <source>
        <dbReference type="Pfam" id="PF00685"/>
    </source>
</evidence>
<dbReference type="PANTHER" id="PTHR10704:SF44">
    <property type="entry name" value="LD35051P-RELATED"/>
    <property type="match status" value="1"/>
</dbReference>
<keyword evidence="1" id="KW-0472">Membrane</keyword>
<keyword evidence="1" id="KW-0812">Transmembrane</keyword>
<dbReference type="InterPro" id="IPR027417">
    <property type="entry name" value="P-loop_NTPase"/>
</dbReference>
<dbReference type="SUPFAM" id="SSF52540">
    <property type="entry name" value="P-loop containing nucleoside triphosphate hydrolases"/>
    <property type="match status" value="1"/>
</dbReference>
<proteinExistence type="predicted"/>
<evidence type="ECO:0000313" key="4">
    <source>
        <dbReference type="Proteomes" id="UP001152320"/>
    </source>
</evidence>
<dbReference type="EMBL" id="JAIZAY010000005">
    <property type="protein sequence ID" value="KAJ8041258.1"/>
    <property type="molecule type" value="Genomic_DNA"/>
</dbReference>
<dbReference type="Gene3D" id="3.40.50.300">
    <property type="entry name" value="P-loop containing nucleotide triphosphate hydrolases"/>
    <property type="match status" value="1"/>
</dbReference>
<protein>
    <submittedName>
        <fullName evidence="3">Carbohydrate sulfotransferase 1</fullName>
    </submittedName>
</protein>
<comment type="caution">
    <text evidence="3">The sequence shown here is derived from an EMBL/GenBank/DDBJ whole genome shotgun (WGS) entry which is preliminary data.</text>
</comment>
<organism evidence="3 4">
    <name type="scientific">Holothuria leucospilota</name>
    <name type="common">Black long sea cucumber</name>
    <name type="synonym">Mertensiothuria leucospilota</name>
    <dbReference type="NCBI Taxonomy" id="206669"/>
    <lineage>
        <taxon>Eukaryota</taxon>
        <taxon>Metazoa</taxon>
        <taxon>Echinodermata</taxon>
        <taxon>Eleutherozoa</taxon>
        <taxon>Echinozoa</taxon>
        <taxon>Holothuroidea</taxon>
        <taxon>Aspidochirotacea</taxon>
        <taxon>Aspidochirotida</taxon>
        <taxon>Holothuriidae</taxon>
        <taxon>Holothuria</taxon>
    </lineage>
</organism>
<evidence type="ECO:0000256" key="1">
    <source>
        <dbReference type="SAM" id="Phobius"/>
    </source>
</evidence>
<keyword evidence="4" id="KW-1185">Reference proteome</keyword>